<accession>A0A402CEV4</accession>
<reference evidence="1 2" key="1">
    <citation type="submission" date="2018-11" db="EMBL/GenBank/DDBJ databases">
        <title>Microbial catabolism of amino acid.</title>
        <authorList>
            <person name="Hibi M."/>
            <person name="Ogawa J."/>
        </authorList>
    </citation>
    <scope>NUCLEOTIDE SEQUENCE [LARGE SCALE GENOMIC DNA]</scope>
    <source>
        <strain evidence="1 2">C31-06</strain>
    </source>
</reference>
<name>A0A402CEV4_RHOWR</name>
<dbReference type="AlphaFoldDB" id="A0A402CEV4"/>
<sequence>MNRVDAVVVVNVRIADRSAVELDTCHIEPGHDGLDGMHMHAVGLSRNGCDAIIFERYQHYVGSCIGGVLGSAVQPHDSIGDVRPDGIVQPESEGILPG</sequence>
<evidence type="ECO:0000313" key="1">
    <source>
        <dbReference type="EMBL" id="GCE42156.1"/>
    </source>
</evidence>
<protein>
    <submittedName>
        <fullName evidence="1">Uncharacterized protein</fullName>
    </submittedName>
</protein>
<dbReference type="Proteomes" id="UP000287519">
    <property type="component" value="Unassembled WGS sequence"/>
</dbReference>
<keyword evidence="2" id="KW-1185">Reference proteome</keyword>
<evidence type="ECO:0000313" key="2">
    <source>
        <dbReference type="Proteomes" id="UP000287519"/>
    </source>
</evidence>
<proteinExistence type="predicted"/>
<organism evidence="1 2">
    <name type="scientific">Rhodococcus wratislaviensis</name>
    <name type="common">Tsukamurella wratislaviensis</name>
    <dbReference type="NCBI Taxonomy" id="44752"/>
    <lineage>
        <taxon>Bacteria</taxon>
        <taxon>Bacillati</taxon>
        <taxon>Actinomycetota</taxon>
        <taxon>Actinomycetes</taxon>
        <taxon>Mycobacteriales</taxon>
        <taxon>Nocardiaceae</taxon>
        <taxon>Rhodococcus</taxon>
    </lineage>
</organism>
<dbReference type="EMBL" id="BHYM01000050">
    <property type="protein sequence ID" value="GCE42156.1"/>
    <property type="molecule type" value="Genomic_DNA"/>
</dbReference>
<gene>
    <name evidence="1" type="ORF">Rhow_006095</name>
</gene>
<comment type="caution">
    <text evidence="1">The sequence shown here is derived from an EMBL/GenBank/DDBJ whole genome shotgun (WGS) entry which is preliminary data.</text>
</comment>